<evidence type="ECO:0000313" key="1">
    <source>
        <dbReference type="EMBL" id="CRL32754.1"/>
    </source>
</evidence>
<accession>A0A0M6WC45</accession>
<organism evidence="1 2">
    <name type="scientific">Roseburia inulinivorans</name>
    <dbReference type="NCBI Taxonomy" id="360807"/>
    <lineage>
        <taxon>Bacteria</taxon>
        <taxon>Bacillati</taxon>
        <taxon>Bacillota</taxon>
        <taxon>Clostridia</taxon>
        <taxon>Lachnospirales</taxon>
        <taxon>Lachnospiraceae</taxon>
        <taxon>Roseburia</taxon>
    </lineage>
</organism>
<proteinExistence type="predicted"/>
<name>A0A0M6WC45_9FIRM</name>
<sequence>MADNALKIEYKLYLEAEDVSQSRILSSASYLENVLHNHANPYIKCAQIDNESDLDEFELRLYVDETIEETDCANADAAEAFLDEFADVLSEIAHIHSFMDMEGSFSVSFEGEHIAYDFRSEPGDGMCDFIERKEN</sequence>
<keyword evidence="2" id="KW-1185">Reference proteome</keyword>
<reference evidence="2" key="1">
    <citation type="submission" date="2015-05" db="EMBL/GenBank/DDBJ databases">
        <authorList>
            <consortium name="Pathogen Informatics"/>
        </authorList>
    </citation>
    <scope>NUCLEOTIDE SEQUENCE [LARGE SCALE GENOMIC DNA]</scope>
    <source>
        <strain evidence="2">L1-83</strain>
    </source>
</reference>
<protein>
    <submittedName>
        <fullName evidence="1">Uncharacterized protein</fullName>
    </submittedName>
</protein>
<dbReference type="OrthoDB" id="2061906at2"/>
<evidence type="ECO:0000313" key="2">
    <source>
        <dbReference type="Proteomes" id="UP000049828"/>
    </source>
</evidence>
<dbReference type="AlphaFoldDB" id="A0A0M6WC45"/>
<dbReference type="Proteomes" id="UP000049828">
    <property type="component" value="Unassembled WGS sequence"/>
</dbReference>
<dbReference type="RefSeq" id="WP_055039084.1">
    <property type="nucleotide sequence ID" value="NZ_CBCTRZ010000003.1"/>
</dbReference>
<dbReference type="EMBL" id="CVRS01000016">
    <property type="protein sequence ID" value="CRL32754.1"/>
    <property type="molecule type" value="Genomic_DNA"/>
</dbReference>
<dbReference type="STRING" id="360807.ERS852392_00428"/>
<gene>
    <name evidence="1" type="ORF">RIL183_00431</name>
</gene>